<dbReference type="SMART" id="SM01274">
    <property type="entry name" value="malic"/>
    <property type="match status" value="1"/>
</dbReference>
<dbReference type="EMBL" id="CP000471">
    <property type="protein sequence ID" value="ABK43288.1"/>
    <property type="molecule type" value="Genomic_DNA"/>
</dbReference>
<evidence type="ECO:0000256" key="7">
    <source>
        <dbReference type="PIRSR" id="PIRSR000106-2"/>
    </source>
</evidence>
<dbReference type="Pfam" id="PF03949">
    <property type="entry name" value="Malic_M"/>
    <property type="match status" value="1"/>
</dbReference>
<dbReference type="PIRSF" id="PIRSF000106">
    <property type="entry name" value="ME"/>
    <property type="match status" value="1"/>
</dbReference>
<dbReference type="InterPro" id="IPR015884">
    <property type="entry name" value="Malic_enzyme_CS"/>
</dbReference>
<feature type="binding site" evidence="8">
    <location>
        <position position="249"/>
    </location>
    <ligand>
        <name>a divalent metal cation</name>
        <dbReference type="ChEBI" id="CHEBI:60240"/>
    </ligand>
</feature>
<dbReference type="PANTHER" id="PTHR23406">
    <property type="entry name" value="MALIC ENZYME-RELATED"/>
    <property type="match status" value="1"/>
</dbReference>
<dbReference type="GO" id="GO:0004473">
    <property type="term" value="F:malate dehydrogenase (decarboxylating) (NADP+) activity"/>
    <property type="evidence" value="ECO:0007669"/>
    <property type="project" value="UniProtKB-EC"/>
</dbReference>
<dbReference type="InterPro" id="IPR036291">
    <property type="entry name" value="NAD(P)-bd_dom_sf"/>
</dbReference>
<dbReference type="InterPro" id="IPR012301">
    <property type="entry name" value="Malic_N_dom"/>
</dbReference>
<dbReference type="GO" id="GO:0051287">
    <property type="term" value="F:NAD binding"/>
    <property type="evidence" value="ECO:0007669"/>
    <property type="project" value="InterPro"/>
</dbReference>
<proteinExistence type="inferred from homology"/>
<dbReference type="GO" id="GO:0006108">
    <property type="term" value="P:malate metabolic process"/>
    <property type="evidence" value="ECO:0007669"/>
    <property type="project" value="TreeGrafter"/>
</dbReference>
<dbReference type="InterPro" id="IPR001891">
    <property type="entry name" value="Malic_OxRdtase"/>
</dbReference>
<evidence type="ECO:0000313" key="12">
    <source>
        <dbReference type="EMBL" id="ABK43288.1"/>
    </source>
</evidence>
<gene>
    <name evidence="12" type="ordered locus">Mmc1_0767</name>
</gene>
<dbReference type="AlphaFoldDB" id="A0L5P5"/>
<dbReference type="FunFam" id="3.40.50.720:FF:000182">
    <property type="entry name" value="NAD-dependent malic enzyme"/>
    <property type="match status" value="1"/>
</dbReference>
<feature type="binding site" evidence="7">
    <location>
        <position position="455"/>
    </location>
    <ligand>
        <name>(S)-malate</name>
        <dbReference type="ChEBI" id="CHEBI:15589"/>
    </ligand>
</feature>
<dbReference type="PROSITE" id="PS00331">
    <property type="entry name" value="MALIC_ENZYMES"/>
    <property type="match status" value="1"/>
</dbReference>
<dbReference type="Gene3D" id="3.40.50.10380">
    <property type="entry name" value="Malic enzyme, N-terminal domain"/>
    <property type="match status" value="1"/>
</dbReference>
<dbReference type="SMART" id="SM00919">
    <property type="entry name" value="Malic_M"/>
    <property type="match status" value="1"/>
</dbReference>
<keyword evidence="3 8" id="KW-0479">Metal-binding</keyword>
<evidence type="ECO:0000256" key="3">
    <source>
        <dbReference type="ARBA" id="ARBA00022723"/>
    </source>
</evidence>
<dbReference type="Gene3D" id="3.40.50.720">
    <property type="entry name" value="NAD(P)-binding Rossmann-like Domain"/>
    <property type="match status" value="1"/>
</dbReference>
<dbReference type="InterPro" id="IPR012302">
    <property type="entry name" value="Malic_NAD-bd"/>
</dbReference>
<evidence type="ECO:0000256" key="8">
    <source>
        <dbReference type="PIRSR" id="PIRSR000106-3"/>
    </source>
</evidence>
<keyword evidence="4 12" id="KW-0560">Oxidoreductase</keyword>
<dbReference type="PANTHER" id="PTHR23406:SF34">
    <property type="entry name" value="NAD-DEPENDENT MALIC ENZYME, MITOCHONDRIAL"/>
    <property type="match status" value="1"/>
</dbReference>
<comment type="cofactor">
    <cofactor evidence="8">
        <name>Mg(2+)</name>
        <dbReference type="ChEBI" id="CHEBI:18420"/>
    </cofactor>
    <cofactor evidence="8">
        <name>Mn(2+)</name>
        <dbReference type="ChEBI" id="CHEBI:29035"/>
    </cofactor>
    <text evidence="8">Divalent metal cations. Prefers magnesium or manganese.</text>
</comment>
<reference evidence="12 13" key="2">
    <citation type="journal article" date="2012" name="Int. J. Syst. Evol. Microbiol.">
        <title>Magnetococcus marinus gen. nov., sp. nov., a marine, magnetotactic bacterium that represents a novel lineage (Magnetococcaceae fam. nov.; Magnetococcales ord. nov.) at the base of the Alphaproteobacteria.</title>
        <authorList>
            <person name="Bazylinski D.A."/>
            <person name="Williams T.J."/>
            <person name="Lefevre C.T."/>
            <person name="Berg R.J."/>
            <person name="Zhang C.L."/>
            <person name="Bowser S.S."/>
            <person name="Dean A.J."/>
            <person name="Beveridge T.J."/>
        </authorList>
    </citation>
    <scope>NUCLEOTIDE SEQUENCE [LARGE SCALE GENOMIC DNA]</scope>
    <source>
        <strain evidence="13">ATCC BAA-1437 / JCM 17883 / MC-1</strain>
    </source>
</reference>
<dbReference type="NCBIfam" id="NF010052">
    <property type="entry name" value="PRK13529.1"/>
    <property type="match status" value="1"/>
</dbReference>
<feature type="binding site" evidence="8">
    <location>
        <position position="272"/>
    </location>
    <ligand>
        <name>a divalent metal cation</name>
        <dbReference type="ChEBI" id="CHEBI:60240"/>
    </ligand>
</feature>
<dbReference type="RefSeq" id="WP_011712448.1">
    <property type="nucleotide sequence ID" value="NC_008576.1"/>
</dbReference>
<evidence type="ECO:0000256" key="5">
    <source>
        <dbReference type="ARBA" id="ARBA00023027"/>
    </source>
</evidence>
<dbReference type="InterPro" id="IPR046346">
    <property type="entry name" value="Aminoacid_DH-like_N_sf"/>
</dbReference>
<organism evidence="12 13">
    <name type="scientific">Magnetococcus marinus (strain ATCC BAA-1437 / JCM 17883 / MC-1)</name>
    <dbReference type="NCBI Taxonomy" id="156889"/>
    <lineage>
        <taxon>Bacteria</taxon>
        <taxon>Pseudomonadati</taxon>
        <taxon>Pseudomonadota</taxon>
        <taxon>Magnetococcia</taxon>
        <taxon>Magnetococcales</taxon>
        <taxon>Magnetococcaceae</taxon>
        <taxon>Magnetococcus</taxon>
    </lineage>
</organism>
<feature type="domain" description="Malic enzyme N-terminal" evidence="11">
    <location>
        <begin position="83"/>
        <end position="263"/>
    </location>
</feature>
<name>A0L5P5_MAGMM</name>
<evidence type="ECO:0000259" key="11">
    <source>
        <dbReference type="SMART" id="SM01274"/>
    </source>
</evidence>
<dbReference type="eggNOG" id="COG0281">
    <property type="taxonomic scope" value="Bacteria"/>
</dbReference>
<dbReference type="CDD" id="cd05312">
    <property type="entry name" value="NAD_bind_1_malic_enz"/>
    <property type="match status" value="1"/>
</dbReference>
<protein>
    <submittedName>
        <fullName evidence="12">Malate dehydrogenase (Oxaloacetate-decarboxylating) (NADP(+))</fullName>
        <ecNumber evidence="12">1.1.1.40</ecNumber>
    </submittedName>
</protein>
<feature type="active site" description="Proton acceptor" evidence="6">
    <location>
        <position position="177"/>
    </location>
</feature>
<comment type="cofactor">
    <cofactor evidence="1">
        <name>Mn(2+)</name>
        <dbReference type="ChEBI" id="CHEBI:29035"/>
    </cofactor>
</comment>
<dbReference type="InterPro" id="IPR037062">
    <property type="entry name" value="Malic_N_dom_sf"/>
</dbReference>
<dbReference type="FunFam" id="3.40.50.10380:FF:000004">
    <property type="entry name" value="Malic enzyme"/>
    <property type="match status" value="1"/>
</dbReference>
<evidence type="ECO:0000259" key="10">
    <source>
        <dbReference type="SMART" id="SM00919"/>
    </source>
</evidence>
<evidence type="ECO:0000313" key="13">
    <source>
        <dbReference type="Proteomes" id="UP000002586"/>
    </source>
</evidence>
<evidence type="ECO:0000256" key="1">
    <source>
        <dbReference type="ARBA" id="ARBA00001936"/>
    </source>
</evidence>
<accession>A0L5P5</accession>
<feature type="binding site" evidence="7">
    <location>
        <position position="159"/>
    </location>
    <ligand>
        <name>(S)-malate</name>
        <dbReference type="ChEBI" id="CHEBI:15589"/>
    </ligand>
</feature>
<dbReference type="Proteomes" id="UP000002586">
    <property type="component" value="Chromosome"/>
</dbReference>
<dbReference type="HOGENOM" id="CLU_011405_5_2_5"/>
<dbReference type="GO" id="GO:0046872">
    <property type="term" value="F:metal ion binding"/>
    <property type="evidence" value="ECO:0007669"/>
    <property type="project" value="UniProtKB-KW"/>
</dbReference>
<evidence type="ECO:0000256" key="9">
    <source>
        <dbReference type="RuleBase" id="RU003427"/>
    </source>
</evidence>
<evidence type="ECO:0000256" key="2">
    <source>
        <dbReference type="ARBA" id="ARBA00008785"/>
    </source>
</evidence>
<feature type="binding site" evidence="7">
    <location>
        <position position="411"/>
    </location>
    <ligand>
        <name>(S)-malate</name>
        <dbReference type="ChEBI" id="CHEBI:15589"/>
    </ligand>
</feature>
<feature type="domain" description="Malic enzyme NAD-binding" evidence="10">
    <location>
        <begin position="273"/>
        <end position="524"/>
    </location>
</feature>
<evidence type="ECO:0000256" key="6">
    <source>
        <dbReference type="PIRSR" id="PIRSR000106-1"/>
    </source>
</evidence>
<feature type="binding site" evidence="8">
    <location>
        <position position="248"/>
    </location>
    <ligand>
        <name>a divalent metal cation</name>
        <dbReference type="ChEBI" id="CHEBI:60240"/>
    </ligand>
</feature>
<dbReference type="PRINTS" id="PR00072">
    <property type="entry name" value="MALOXRDTASE"/>
</dbReference>
<evidence type="ECO:0000256" key="4">
    <source>
        <dbReference type="ARBA" id="ARBA00023002"/>
    </source>
</evidence>
<sequence length="556" mass="61777">MGKTFDSNRLKELTGHANPLEILNDPYMNKGVAFTEEERDLFHLRGLLPPRVQTMEAQLGRALDNFRCKPNDLEKYIFLTGLQERNETLFYRLVMTNIEEMLPIIYTPTVGKACQTYGHIFRRPQGMFISINDKGRIAELLGNWVHKDVRVIVVTDGSRILGLGDLGAHGMGIPVGKLALYTALAGIPPIHCLPVTLDMGTNNEALRNDPLYVGLPQPRVTGEIYDEMIEEFVLAVQEQFPRAMIQFEDFSNDNAFRLLEKYQDRICTFNDDIQGTAAVALAGILGALRITEADLCTQRYLFMGAGSAGFGIADLILRAMEQKGIPREQGLKQFRFMDSRGLVTRSRTDLRGRKSEFVCDDPPLTDLQQVVERFMPTVLIGVSGQPGVFHQGVVEAMARINPRPIIFALSNPTSKAECSAQQCYQWSDGRAIFASGSPFEPVTIAGQTFVSGQGNNAYCFPGIGLGVIMCEASRVTEEMFLVAAQTLAQMTAQSDLDQGRVYPSMQDIRAISLNIALAVVDLASKRGLAQRDLGEHAKERISAWMCNANYRNYANR</sequence>
<feature type="active site" description="Proton donor" evidence="6">
    <location>
        <position position="106"/>
    </location>
</feature>
<keyword evidence="5" id="KW-0520">NAD</keyword>
<keyword evidence="13" id="KW-1185">Reference proteome</keyword>
<dbReference type="KEGG" id="mgm:Mmc1_0767"/>
<comment type="similarity">
    <text evidence="2 9">Belongs to the malic enzymes family.</text>
</comment>
<dbReference type="Pfam" id="PF00390">
    <property type="entry name" value="malic"/>
    <property type="match status" value="1"/>
</dbReference>
<dbReference type="OrthoDB" id="3314528at2"/>
<dbReference type="EC" id="1.1.1.40" evidence="12"/>
<dbReference type="STRING" id="156889.Mmc1_0767"/>
<dbReference type="SUPFAM" id="SSF51735">
    <property type="entry name" value="NAD(P)-binding Rossmann-fold domains"/>
    <property type="match status" value="1"/>
</dbReference>
<reference evidence="13" key="1">
    <citation type="journal article" date="2009" name="Appl. Environ. Microbiol.">
        <title>Complete genome sequence of the chemolithoautotrophic marine magnetotactic coccus strain MC-1.</title>
        <authorList>
            <person name="Schubbe S."/>
            <person name="Williams T.J."/>
            <person name="Xie G."/>
            <person name="Kiss H.E."/>
            <person name="Brettin T.S."/>
            <person name="Martinez D."/>
            <person name="Ross C.A."/>
            <person name="Schuler D."/>
            <person name="Cox B.L."/>
            <person name="Nealson K.H."/>
            <person name="Bazylinski D.A."/>
        </authorList>
    </citation>
    <scope>NUCLEOTIDE SEQUENCE [LARGE SCALE GENOMIC DNA]</scope>
    <source>
        <strain evidence="13">ATCC BAA-1437 / JCM 17883 / MC-1</strain>
    </source>
</reference>
<dbReference type="SUPFAM" id="SSF53223">
    <property type="entry name" value="Aminoacid dehydrogenase-like, N-terminal domain"/>
    <property type="match status" value="1"/>
</dbReference>